<dbReference type="SMART" id="SM00382">
    <property type="entry name" value="AAA"/>
    <property type="match status" value="1"/>
</dbReference>
<keyword evidence="4" id="KW-1003">Cell membrane</keyword>
<keyword evidence="11" id="KW-1185">Reference proteome</keyword>
<evidence type="ECO:0000259" key="9">
    <source>
        <dbReference type="PROSITE" id="PS50893"/>
    </source>
</evidence>
<dbReference type="Pfam" id="PF00005">
    <property type="entry name" value="ABC_tran"/>
    <property type="match status" value="1"/>
</dbReference>
<dbReference type="InterPro" id="IPR003593">
    <property type="entry name" value="AAA+_ATPase"/>
</dbReference>
<dbReference type="NCBIfam" id="NF010167">
    <property type="entry name" value="PRK13648.1"/>
    <property type="match status" value="1"/>
</dbReference>
<dbReference type="Proteomes" id="UP000775500">
    <property type="component" value="Unassembled WGS sequence"/>
</dbReference>
<comment type="subcellular location">
    <subcellularLocation>
        <location evidence="1">Cell membrane</location>
        <topology evidence="1">Peripheral membrane protein</topology>
    </subcellularLocation>
</comment>
<evidence type="ECO:0000256" key="6">
    <source>
        <dbReference type="ARBA" id="ARBA00022840"/>
    </source>
</evidence>
<reference evidence="10 11" key="1">
    <citation type="journal article" date="2021" name="Sci. Rep.">
        <title>The distribution of antibiotic resistance genes in chicken gut microbiota commensals.</title>
        <authorList>
            <person name="Juricova H."/>
            <person name="Matiasovicova J."/>
            <person name="Kubasova T."/>
            <person name="Cejkova D."/>
            <person name="Rychlik I."/>
        </authorList>
    </citation>
    <scope>NUCLEOTIDE SEQUENCE [LARGE SCALE GENOMIC DNA]</scope>
    <source>
        <strain evidence="10 11">An423</strain>
    </source>
</reference>
<feature type="domain" description="ABC transporter" evidence="9">
    <location>
        <begin position="4"/>
        <end position="237"/>
    </location>
</feature>
<dbReference type="NCBIfam" id="TIGR04520">
    <property type="entry name" value="ECF_ATPase_1"/>
    <property type="match status" value="1"/>
</dbReference>
<dbReference type="Gene3D" id="3.40.50.300">
    <property type="entry name" value="P-loop containing nucleotide triphosphate hydrolases"/>
    <property type="match status" value="1"/>
</dbReference>
<dbReference type="CDD" id="cd03225">
    <property type="entry name" value="ABC_cobalt_CbiO_domain1"/>
    <property type="match status" value="1"/>
</dbReference>
<dbReference type="PANTHER" id="PTHR43553:SF24">
    <property type="entry name" value="ENERGY-COUPLING FACTOR TRANSPORTER ATP-BINDING PROTEIN ECFA1"/>
    <property type="match status" value="1"/>
</dbReference>
<dbReference type="InterPro" id="IPR017871">
    <property type="entry name" value="ABC_transporter-like_CS"/>
</dbReference>
<organism evidence="10 11">
    <name type="scientific">Faecalicoccus acidiformans</name>
    <dbReference type="NCBI Taxonomy" id="915173"/>
    <lineage>
        <taxon>Bacteria</taxon>
        <taxon>Bacillati</taxon>
        <taxon>Bacillota</taxon>
        <taxon>Erysipelotrichia</taxon>
        <taxon>Erysipelotrichales</taxon>
        <taxon>Erysipelotrichaceae</taxon>
        <taxon>Faecalicoccus</taxon>
    </lineage>
</organism>
<evidence type="ECO:0000256" key="3">
    <source>
        <dbReference type="ARBA" id="ARBA00022448"/>
    </source>
</evidence>
<gene>
    <name evidence="10" type="ORF">H5982_08540</name>
</gene>
<dbReference type="RefSeq" id="WP_204686490.1">
    <property type="nucleotide sequence ID" value="NZ_JACJLU010000012.1"/>
</dbReference>
<evidence type="ECO:0000256" key="7">
    <source>
        <dbReference type="ARBA" id="ARBA00022967"/>
    </source>
</evidence>
<dbReference type="InterPro" id="IPR030947">
    <property type="entry name" value="EcfA_1"/>
</dbReference>
<name>A0ABS2FQ05_9FIRM</name>
<sequence>MDAIKVSGLSFSYDGKKEVLSNVSFSIPKGCYTTIIGHNGSGKSTIAKLLIGLMSPKQGSIEILGQSLNEDSVYELRDHVGIVFQNPDNQFIGSTVADDIAFGLENHCVPQEQMQEIIEDVAERVGMLDFLNSEPTKLSGGQKQRVAIAGILAIEPEIIIFDESTSMLDPQGKASINEQIQKLHSEKDRTILSITHDMEEVAQSEYVIVLKDGKVVLTGSPMEIFAHEKELASMMLDIPFALKVSKELVKEKITDQEVCTLEEVVNQLCQLRSTI</sequence>
<protein>
    <submittedName>
        <fullName evidence="10">Energy-coupling factor transporter ATPase</fullName>
    </submittedName>
</protein>
<dbReference type="PROSITE" id="PS00211">
    <property type="entry name" value="ABC_TRANSPORTER_1"/>
    <property type="match status" value="1"/>
</dbReference>
<accession>A0ABS2FQ05</accession>
<keyword evidence="5" id="KW-0547">Nucleotide-binding</keyword>
<evidence type="ECO:0000313" key="10">
    <source>
        <dbReference type="EMBL" id="MBM6832133.1"/>
    </source>
</evidence>
<comment type="similarity">
    <text evidence="2">Belongs to the ABC transporter superfamily.</text>
</comment>
<dbReference type="InterPro" id="IPR027417">
    <property type="entry name" value="P-loop_NTPase"/>
</dbReference>
<dbReference type="InterPro" id="IPR015856">
    <property type="entry name" value="ABC_transpr_CbiO/EcfA_su"/>
</dbReference>
<evidence type="ECO:0000256" key="2">
    <source>
        <dbReference type="ARBA" id="ARBA00005417"/>
    </source>
</evidence>
<keyword evidence="3" id="KW-0813">Transport</keyword>
<evidence type="ECO:0000313" key="11">
    <source>
        <dbReference type="Proteomes" id="UP000775500"/>
    </source>
</evidence>
<dbReference type="InterPro" id="IPR050095">
    <property type="entry name" value="ECF_ABC_transporter_ATP-bd"/>
</dbReference>
<keyword evidence="8" id="KW-0472">Membrane</keyword>
<keyword evidence="6" id="KW-0067">ATP-binding</keyword>
<evidence type="ECO:0000256" key="4">
    <source>
        <dbReference type="ARBA" id="ARBA00022475"/>
    </source>
</evidence>
<dbReference type="PANTHER" id="PTHR43553">
    <property type="entry name" value="HEAVY METAL TRANSPORTER"/>
    <property type="match status" value="1"/>
</dbReference>
<evidence type="ECO:0000256" key="8">
    <source>
        <dbReference type="ARBA" id="ARBA00023136"/>
    </source>
</evidence>
<evidence type="ECO:0000256" key="5">
    <source>
        <dbReference type="ARBA" id="ARBA00022741"/>
    </source>
</evidence>
<dbReference type="InterPro" id="IPR003439">
    <property type="entry name" value="ABC_transporter-like_ATP-bd"/>
</dbReference>
<evidence type="ECO:0000256" key="1">
    <source>
        <dbReference type="ARBA" id="ARBA00004202"/>
    </source>
</evidence>
<dbReference type="EMBL" id="JACJLU010000012">
    <property type="protein sequence ID" value="MBM6832133.1"/>
    <property type="molecule type" value="Genomic_DNA"/>
</dbReference>
<dbReference type="PROSITE" id="PS50893">
    <property type="entry name" value="ABC_TRANSPORTER_2"/>
    <property type="match status" value="1"/>
</dbReference>
<comment type="caution">
    <text evidence="10">The sequence shown here is derived from an EMBL/GenBank/DDBJ whole genome shotgun (WGS) entry which is preliminary data.</text>
</comment>
<proteinExistence type="inferred from homology"/>
<dbReference type="SUPFAM" id="SSF52540">
    <property type="entry name" value="P-loop containing nucleoside triphosphate hydrolases"/>
    <property type="match status" value="1"/>
</dbReference>
<keyword evidence="7" id="KW-1278">Translocase</keyword>